<protein>
    <submittedName>
        <fullName evidence="5">PaaI family thioesterase</fullName>
    </submittedName>
</protein>
<dbReference type="Proteomes" id="UP000439522">
    <property type="component" value="Unassembled WGS sequence"/>
</dbReference>
<dbReference type="GO" id="GO:0047617">
    <property type="term" value="F:fatty acyl-CoA hydrolase activity"/>
    <property type="evidence" value="ECO:0007669"/>
    <property type="project" value="InterPro"/>
</dbReference>
<dbReference type="Pfam" id="PF03061">
    <property type="entry name" value="4HBT"/>
    <property type="match status" value="1"/>
</dbReference>
<evidence type="ECO:0000256" key="1">
    <source>
        <dbReference type="ARBA" id="ARBA00008324"/>
    </source>
</evidence>
<dbReference type="InterPro" id="IPR006683">
    <property type="entry name" value="Thioestr_dom"/>
</dbReference>
<dbReference type="SUPFAM" id="SSF54637">
    <property type="entry name" value="Thioesterase/thiol ester dehydrase-isomerase"/>
    <property type="match status" value="1"/>
</dbReference>
<sequence>MDGGARTARREGAGTGSGGVSEQVPPADEGVGAGSHLIPVSEGEWAGWASWEDDPFEDLVGPYYQRQEPGGAMVLAFRAEPRHMNGGGFMHGGNILTFADSALFTIARHEMAGSHGVTLHLAGDFLNPVPVGALVEARGEVTRGGGKTVFVRGMVTADGTPALSFTGIIRKVGKRA</sequence>
<comment type="similarity">
    <text evidence="1">Belongs to the thioesterase PaaI family.</text>
</comment>
<organism evidence="5 6">
    <name type="scientific">Tsuneonella aeria</name>
    <dbReference type="NCBI Taxonomy" id="1837929"/>
    <lineage>
        <taxon>Bacteria</taxon>
        <taxon>Pseudomonadati</taxon>
        <taxon>Pseudomonadota</taxon>
        <taxon>Alphaproteobacteria</taxon>
        <taxon>Sphingomonadales</taxon>
        <taxon>Erythrobacteraceae</taxon>
        <taxon>Tsuneonella</taxon>
    </lineage>
</organism>
<evidence type="ECO:0000259" key="4">
    <source>
        <dbReference type="Pfam" id="PF03061"/>
    </source>
</evidence>
<name>A0A6I4TCK7_9SPHN</name>
<dbReference type="OrthoDB" id="5741080at2"/>
<dbReference type="InterPro" id="IPR039298">
    <property type="entry name" value="ACOT13"/>
</dbReference>
<dbReference type="EMBL" id="WTZA01000001">
    <property type="protein sequence ID" value="MXO73955.1"/>
    <property type="molecule type" value="Genomic_DNA"/>
</dbReference>
<keyword evidence="2" id="KW-0378">Hydrolase</keyword>
<dbReference type="InterPro" id="IPR029069">
    <property type="entry name" value="HotDog_dom_sf"/>
</dbReference>
<keyword evidence="6" id="KW-1185">Reference proteome</keyword>
<dbReference type="PANTHER" id="PTHR21660">
    <property type="entry name" value="THIOESTERASE SUPERFAMILY MEMBER-RELATED"/>
    <property type="match status" value="1"/>
</dbReference>
<accession>A0A6I4TCK7</accession>
<dbReference type="PANTHER" id="PTHR21660:SF1">
    <property type="entry name" value="ACYL-COENZYME A THIOESTERASE 13"/>
    <property type="match status" value="1"/>
</dbReference>
<evidence type="ECO:0000313" key="6">
    <source>
        <dbReference type="Proteomes" id="UP000439522"/>
    </source>
</evidence>
<comment type="caution">
    <text evidence="5">The sequence shown here is derived from an EMBL/GenBank/DDBJ whole genome shotgun (WGS) entry which is preliminary data.</text>
</comment>
<dbReference type="AlphaFoldDB" id="A0A6I4TCK7"/>
<dbReference type="Gene3D" id="3.10.129.10">
    <property type="entry name" value="Hotdog Thioesterase"/>
    <property type="match status" value="1"/>
</dbReference>
<feature type="region of interest" description="Disordered" evidence="3">
    <location>
        <begin position="1"/>
        <end position="36"/>
    </location>
</feature>
<proteinExistence type="inferred from homology"/>
<evidence type="ECO:0000256" key="2">
    <source>
        <dbReference type="ARBA" id="ARBA00022801"/>
    </source>
</evidence>
<dbReference type="CDD" id="cd03443">
    <property type="entry name" value="PaaI_thioesterase"/>
    <property type="match status" value="1"/>
</dbReference>
<reference evidence="5 6" key="1">
    <citation type="submission" date="2019-12" db="EMBL/GenBank/DDBJ databases">
        <title>Genomic-based taxomic classification of the family Erythrobacteraceae.</title>
        <authorList>
            <person name="Xu L."/>
        </authorList>
    </citation>
    <scope>NUCLEOTIDE SEQUENCE [LARGE SCALE GENOMIC DNA]</scope>
    <source>
        <strain evidence="5 6">100921-2</strain>
    </source>
</reference>
<evidence type="ECO:0000313" key="5">
    <source>
        <dbReference type="EMBL" id="MXO73955.1"/>
    </source>
</evidence>
<gene>
    <name evidence="5" type="ORF">GRI40_01795</name>
</gene>
<feature type="domain" description="Thioesterase" evidence="4">
    <location>
        <begin position="87"/>
        <end position="159"/>
    </location>
</feature>
<evidence type="ECO:0000256" key="3">
    <source>
        <dbReference type="SAM" id="MobiDB-lite"/>
    </source>
</evidence>